<feature type="compositionally biased region" description="Low complexity" evidence="1">
    <location>
        <begin position="288"/>
        <end position="307"/>
    </location>
</feature>
<name>A0AAN6GKJ5_9BASI</name>
<comment type="caution">
    <text evidence="2">The sequence shown here is derived from an EMBL/GenBank/DDBJ whole genome shotgun (WGS) entry which is preliminary data.</text>
</comment>
<protein>
    <recommendedName>
        <fullName evidence="4">DUF4484 domain-containing protein</fullName>
    </recommendedName>
</protein>
<feature type="region of interest" description="Disordered" evidence="1">
    <location>
        <begin position="374"/>
        <end position="436"/>
    </location>
</feature>
<dbReference type="PANTHER" id="PTHR28153:SF1">
    <property type="entry name" value="DUF4484 DOMAIN-CONTAINING PROTEIN"/>
    <property type="match status" value="1"/>
</dbReference>
<proteinExistence type="predicted"/>
<keyword evidence="3" id="KW-1185">Reference proteome</keyword>
<feature type="region of interest" description="Disordered" evidence="1">
    <location>
        <begin position="277"/>
        <end position="321"/>
    </location>
</feature>
<dbReference type="Proteomes" id="UP001176517">
    <property type="component" value="Unassembled WGS sequence"/>
</dbReference>
<dbReference type="InterPro" id="IPR053056">
    <property type="entry name" value="Lipid_Metab_Assoc_Protein"/>
</dbReference>
<feature type="compositionally biased region" description="Low complexity" evidence="1">
    <location>
        <begin position="386"/>
        <end position="400"/>
    </location>
</feature>
<reference evidence="2" key="1">
    <citation type="journal article" date="2023" name="PhytoFront">
        <title>Draft Genome Resources of Seven Strains of Tilletia horrida, Causal Agent of Kernel Smut of Rice.</title>
        <authorList>
            <person name="Khanal S."/>
            <person name="Antony Babu S."/>
            <person name="Zhou X.G."/>
        </authorList>
    </citation>
    <scope>NUCLEOTIDE SEQUENCE</scope>
    <source>
        <strain evidence="2">TX6</strain>
    </source>
</reference>
<feature type="compositionally biased region" description="Polar residues" evidence="1">
    <location>
        <begin position="419"/>
        <end position="436"/>
    </location>
</feature>
<evidence type="ECO:0000313" key="2">
    <source>
        <dbReference type="EMBL" id="KAK0544977.1"/>
    </source>
</evidence>
<gene>
    <name evidence="2" type="ORF">OC846_005852</name>
</gene>
<feature type="compositionally biased region" description="Acidic residues" evidence="1">
    <location>
        <begin position="566"/>
        <end position="581"/>
    </location>
</feature>
<feature type="compositionally biased region" description="Polar residues" evidence="1">
    <location>
        <begin position="374"/>
        <end position="385"/>
    </location>
</feature>
<feature type="compositionally biased region" description="Low complexity" evidence="1">
    <location>
        <begin position="409"/>
        <end position="418"/>
    </location>
</feature>
<feature type="compositionally biased region" description="Low complexity" evidence="1">
    <location>
        <begin position="705"/>
        <end position="718"/>
    </location>
</feature>
<feature type="region of interest" description="Disordered" evidence="1">
    <location>
        <begin position="565"/>
        <end position="674"/>
    </location>
</feature>
<feature type="compositionally biased region" description="Polar residues" evidence="1">
    <location>
        <begin position="719"/>
        <end position="733"/>
    </location>
</feature>
<evidence type="ECO:0000313" key="3">
    <source>
        <dbReference type="Proteomes" id="UP001176517"/>
    </source>
</evidence>
<feature type="region of interest" description="Disordered" evidence="1">
    <location>
        <begin position="702"/>
        <end position="748"/>
    </location>
</feature>
<sequence length="862" mass="91829">MVGRVEGVYLASFHVRTGNSLTFSHPATPEFQSELQQANIEWKALPSGSHAVERDTIFFSLPQQQSSLACFRNIEHAQQGQRGARMFSVGAILSRSGHDHLSIITPALDALADQLLTDADQHQHEQLLIDWYNAQSQTQTQEAAEPAFDHSPLSHLPAFTASLGPLLPPILKHLATGTTRLLIYSAAPLAPAAALAFNLAHIVQSASTHKSQQQPVSIHVRGLVTLHDLVHLEQEQAQIDPSGWIAFTSDKILLDKLNLFDLLLDLTPLQKDPAVARAAASPRHRLGTSLSQSTTTTSATPTSSSSTKPRLSIVQRKQNTNGPSLKKLKEISWTTQEYAEMRLLEDKVKRRLDSYPDSSATQSPSSIYTPQFTAEQAVQDSETPTIPSAARRIPSSASAATIRQRTRSSEPSTTTTQQVALSTPVPSTISARHTRQPSALSLQTSRSRHLAAAAAASGQGGKGIFLNLLALLRYVFAQSLWFFPSAFWTPASASTSALTLLGPAEMRRRKRLRRVQSTTANGGGGAGSSVVLGGLSSDGASISESAFILPLGVRPDGSLRASVLLDQDDDDEEEEGEDEGEDNRRTGVGEMGGDSTRKGTAMSQRLIDIDDDQDDVLGENVGAGTSSQSRRPLSTSGRSVTFPADQTREDGNNDVAIVDDDDDMEPPGSPDPFLAACGATAAAATSGFSAVLGLPSHGPDGLTANGSSGLRLRNSRSSMPSNGLPSLSDSAVNGANDDDDDDDEEDEQDLRKALATALREVWADWLTILLVEITALIISKQGEAAVGGRASAAAISLDGSDMASIGLSTRNGADCALVKAVGRRIHVPRDGSASYSDDVASESDSGRGIEVVIRPSRWPFFR</sequence>
<dbReference type="EMBL" id="JAPDMZ010000253">
    <property type="protein sequence ID" value="KAK0544977.1"/>
    <property type="molecule type" value="Genomic_DNA"/>
</dbReference>
<evidence type="ECO:0000256" key="1">
    <source>
        <dbReference type="SAM" id="MobiDB-lite"/>
    </source>
</evidence>
<feature type="compositionally biased region" description="Acidic residues" evidence="1">
    <location>
        <begin position="736"/>
        <end position="748"/>
    </location>
</feature>
<dbReference type="PANTHER" id="PTHR28153">
    <property type="entry name" value="PROTEIN, PUTATIVE-RELATED"/>
    <property type="match status" value="1"/>
</dbReference>
<dbReference type="Pfam" id="PF09804">
    <property type="entry name" value="DENND11"/>
    <property type="match status" value="1"/>
</dbReference>
<evidence type="ECO:0008006" key="4">
    <source>
        <dbReference type="Google" id="ProtNLM"/>
    </source>
</evidence>
<dbReference type="AlphaFoldDB" id="A0AAN6GKJ5"/>
<dbReference type="GO" id="GO:0005811">
    <property type="term" value="C:lipid droplet"/>
    <property type="evidence" value="ECO:0007669"/>
    <property type="project" value="TreeGrafter"/>
</dbReference>
<feature type="compositionally biased region" description="Polar residues" evidence="1">
    <location>
        <begin position="623"/>
        <end position="639"/>
    </location>
</feature>
<accession>A0AAN6GKJ5</accession>
<dbReference type="InterPro" id="IPR018626">
    <property type="entry name" value="LCHN/Anr2"/>
</dbReference>
<organism evidence="2 3">
    <name type="scientific">Tilletia horrida</name>
    <dbReference type="NCBI Taxonomy" id="155126"/>
    <lineage>
        <taxon>Eukaryota</taxon>
        <taxon>Fungi</taxon>
        <taxon>Dikarya</taxon>
        <taxon>Basidiomycota</taxon>
        <taxon>Ustilaginomycotina</taxon>
        <taxon>Exobasidiomycetes</taxon>
        <taxon>Tilletiales</taxon>
        <taxon>Tilletiaceae</taxon>
        <taxon>Tilletia</taxon>
    </lineage>
</organism>